<keyword evidence="2" id="KW-0963">Cytoplasm</keyword>
<feature type="coiled-coil region" evidence="13">
    <location>
        <begin position="1101"/>
        <end position="1168"/>
    </location>
</feature>
<organism evidence="16 17">
    <name type="scientific">Folsomia candida</name>
    <name type="common">Springtail</name>
    <dbReference type="NCBI Taxonomy" id="158441"/>
    <lineage>
        <taxon>Eukaryota</taxon>
        <taxon>Metazoa</taxon>
        <taxon>Ecdysozoa</taxon>
        <taxon>Arthropoda</taxon>
        <taxon>Hexapoda</taxon>
        <taxon>Collembola</taxon>
        <taxon>Entomobryomorpha</taxon>
        <taxon>Isotomoidea</taxon>
        <taxon>Isotomidae</taxon>
        <taxon>Proisotominae</taxon>
        <taxon>Folsomia</taxon>
    </lineage>
</organism>
<protein>
    <submittedName>
        <fullName evidence="16">Dynein heavy chain 7, axonemal</fullName>
    </submittedName>
</protein>
<feature type="repeat" description="WD" evidence="12">
    <location>
        <begin position="219"/>
        <end position="260"/>
    </location>
</feature>
<dbReference type="GO" id="GO:0051959">
    <property type="term" value="F:dynein light intermediate chain binding"/>
    <property type="evidence" value="ECO:0007669"/>
    <property type="project" value="InterPro"/>
</dbReference>
<dbReference type="PANTHER" id="PTHR22878">
    <property type="entry name" value="DYNEIN HEAVY CHAIN 6, AXONEMAL-LIKE-RELATED"/>
    <property type="match status" value="1"/>
</dbReference>
<name>A0A226F225_FOLCA</name>
<dbReference type="Pfam" id="PF08393">
    <property type="entry name" value="DHC_N2"/>
    <property type="match status" value="1"/>
</dbReference>
<dbReference type="InterPro" id="IPR001680">
    <property type="entry name" value="WD40_rpt"/>
</dbReference>
<keyword evidence="9" id="KW-0505">Motor protein</keyword>
<feature type="region of interest" description="Disordered" evidence="14">
    <location>
        <begin position="116"/>
        <end position="151"/>
    </location>
</feature>
<feature type="domain" description="Dynein heavy chain linker" evidence="15">
    <location>
        <begin position="1176"/>
        <end position="1577"/>
    </location>
</feature>
<evidence type="ECO:0000256" key="1">
    <source>
        <dbReference type="ARBA" id="ARBA00004430"/>
    </source>
</evidence>
<dbReference type="EMBL" id="LNIX01000001">
    <property type="protein sequence ID" value="OXA63822.1"/>
    <property type="molecule type" value="Genomic_DNA"/>
</dbReference>
<dbReference type="FunFam" id="1.10.287.2620:FF:000002">
    <property type="entry name" value="Dynein heavy chain 2, axonemal"/>
    <property type="match status" value="1"/>
</dbReference>
<keyword evidence="4" id="KW-0547">Nucleotide-binding</keyword>
<evidence type="ECO:0000256" key="7">
    <source>
        <dbReference type="ARBA" id="ARBA00023054"/>
    </source>
</evidence>
<evidence type="ECO:0000256" key="8">
    <source>
        <dbReference type="ARBA" id="ARBA00023069"/>
    </source>
</evidence>
<dbReference type="Proteomes" id="UP000198287">
    <property type="component" value="Unassembled WGS sequence"/>
</dbReference>
<evidence type="ECO:0000256" key="14">
    <source>
        <dbReference type="SAM" id="MobiDB-lite"/>
    </source>
</evidence>
<evidence type="ECO:0000256" key="3">
    <source>
        <dbReference type="ARBA" id="ARBA00022701"/>
    </source>
</evidence>
<reference evidence="16 17" key="1">
    <citation type="submission" date="2015-12" db="EMBL/GenBank/DDBJ databases">
        <title>The genome of Folsomia candida.</title>
        <authorList>
            <person name="Faddeeva A."/>
            <person name="Derks M.F."/>
            <person name="Anvar Y."/>
            <person name="Smit S."/>
            <person name="Van Straalen N."/>
            <person name="Roelofs D."/>
        </authorList>
    </citation>
    <scope>NUCLEOTIDE SEQUENCE [LARGE SCALE GENOMIC DNA]</scope>
    <source>
        <strain evidence="16 17">VU population</strain>
        <tissue evidence="16">Whole body</tissue>
    </source>
</reference>
<keyword evidence="8" id="KW-0969">Cilium</keyword>
<evidence type="ECO:0000313" key="16">
    <source>
        <dbReference type="EMBL" id="OXA63822.1"/>
    </source>
</evidence>
<dbReference type="PANTHER" id="PTHR22878:SF66">
    <property type="entry name" value="DYNEIN AXONEMAL HEAVY CHAIN 7"/>
    <property type="match status" value="1"/>
</dbReference>
<dbReference type="InterPro" id="IPR013602">
    <property type="entry name" value="Dynein_heavy_linker"/>
</dbReference>
<dbReference type="GO" id="GO:0030286">
    <property type="term" value="C:dynein complex"/>
    <property type="evidence" value="ECO:0007669"/>
    <property type="project" value="UniProtKB-KW"/>
</dbReference>
<dbReference type="Gene3D" id="3.20.180.20">
    <property type="entry name" value="Dynein heavy chain, N-terminal domain 2"/>
    <property type="match status" value="1"/>
</dbReference>
<dbReference type="OrthoDB" id="2013972at2759"/>
<evidence type="ECO:0000256" key="9">
    <source>
        <dbReference type="ARBA" id="ARBA00023175"/>
    </source>
</evidence>
<dbReference type="PROSITE" id="PS50082">
    <property type="entry name" value="WD_REPEATS_2"/>
    <property type="match status" value="2"/>
</dbReference>
<dbReference type="Pfam" id="PF00400">
    <property type="entry name" value="WD40"/>
    <property type="match status" value="2"/>
</dbReference>
<evidence type="ECO:0000256" key="5">
    <source>
        <dbReference type="ARBA" id="ARBA00022840"/>
    </source>
</evidence>
<gene>
    <name evidence="16" type="ORF">Fcan01_02065</name>
</gene>
<sequence>MSSKEVQQPSASPQRQYNRINFPLYSVSALSCNHVIVAGGGGAANTGVFNGFAICEIGYENNGYVAYEVQRHPTGGSSVMNSAIGSFNNGKRLFLAAGKDAECTIYQIKLQSRKLTHRGDHGNNDDGVRHRTNASTANTNGEVPNLSEKSPFGDVDDKIATDLVFDIQSIVSVQTDFSVGDPCQNTVCFSSDSRIAVTGGADGVLRVWNFPEMQIKSSINASKKEISDIDISSDRKLVTCVSKDGKCKVWSLSDGKLNCSLDLPPEDEGKYLYKRCKFGIVEDKRNIQRLFVIINPLNYKQHKSYIQHWTGPTFSLTKVAPVGEALSALAVSKCGRYVAIGSMSSGDVDIYVGFSLQRIKHIERAHKTFVTGLGFLPPMQTNEDSVLANCDAAVVSISVDNKILVHHIERKNGVSMWLAVLLDLFDIGKAQDEDSKAREEKGRGGSSNFQFSGFEKPGGDMNLTVRASVRGPVVVTEGLYTVPQGLIQPAAKRRRLPQKTMKNLPTTRAKEWAESAKKREEFRGALVKLIHRMNPPKNKEMDRLATQIFHEMGDTFETDNGKPPKLDLNFEPSNEDLGELLYRFYIHRGLDAINIGPIGESWLQNIWSHIPERLRLAYEDLSNDLLYEVTSAYRFTVKRAMVDFVLHEPDRHTVADFESGAKSDDMLKRVPKPWRASVLSAKRKLLRNLHSYNPVLAYINFVWKAIFRKIRFVDCLILGEQKEAVTLRYYKDITRRMVDDVKNLLMKKWIRGIQNSLIGAAKRNMVPKANEQSRMISFFNCVATLMQSNLLELFKESLLEYKNFICMKMEAKHRPKFIVKFISRHNQLLPVPSFEEWEYGVLGVVDMLVEVSNSFPRMEAKIFGDWDTQEGTPAPGTTLKPTIDPAEVQTIKTEITNSFREQTKGPMAYVEVYNQHSFLFEGDNEDTMDVFIIEERTWDQMVEQVIKFHNLSQDMGTTFEPKTLIGIFDIHCDDLIRNLGNKASELRDKFLDKMIHTLHVQLKELVDEYEAISEKALSTPTSTEQLFQLKEEMDKIKEKTLPQMQHELKELLGKFLFISDYMQISPIVSKLQTQAIQWSNRISYVMEEHMSIVARKALEFKDALKVKRVKLQEELDSYAKQVEEFQHFGNLEELPKYLKRAQVLDGKLQAASDKADKLNKEEEMFEFEVTNYPLRKQISDKLAPYLRLYESGAEFLEKKEVWLNSQVGTHDPELIENDVMNLWRTIIKLEKSFGDVPLVKELVVQIKGLIDIFKERLPIIQTLGNPGLRDRHWEKISEIVGFPIRPSPELTLQKIIDMNLGEYLNKFELISEAASKEHSLEKNLEKMKVEWADIKFQIVPFRESYVISSVDEIQVLLDDHIIKTQTMLGSPFAKPFLEEMTAWEKDLVLLQEILDEWLKVQMARLYLESIFSSPDIMTQMPEEGRRFMNVDKTYKDIMKHALNDPRVLTIIKIDKIVEKLKKANNLLDLINKGLNGYLERKRLYFPRFFFLSNDELLEILAETKDPKRVQPHLKKCFEGIARITFTEDLEITHMQSSESEVIKLNSIINTENARGAVEKWLVELEQLMKKSIHREIELALLDYLTKNRNNWVLEWPGQAVLCVTSTFWTTLIHEAFEKRGNALKDYLDVNNEQINDIVALVRGKLSKQNRTTLGALGEY</sequence>
<keyword evidence="7 13" id="KW-0175">Coiled coil</keyword>
<keyword evidence="5" id="KW-0067">ATP-binding</keyword>
<evidence type="ECO:0000256" key="10">
    <source>
        <dbReference type="ARBA" id="ARBA00023212"/>
    </source>
</evidence>
<comment type="subcellular location">
    <subcellularLocation>
        <location evidence="1">Cytoplasm</location>
        <location evidence="1">Cytoskeleton</location>
        <location evidence="1">Cilium axoneme</location>
    </subcellularLocation>
</comment>
<evidence type="ECO:0000256" key="2">
    <source>
        <dbReference type="ARBA" id="ARBA00022490"/>
    </source>
</evidence>
<feature type="compositionally biased region" description="Polar residues" evidence="14">
    <location>
        <begin position="133"/>
        <end position="142"/>
    </location>
</feature>
<dbReference type="GO" id="GO:0005874">
    <property type="term" value="C:microtubule"/>
    <property type="evidence" value="ECO:0007669"/>
    <property type="project" value="UniProtKB-KW"/>
</dbReference>
<evidence type="ECO:0000256" key="11">
    <source>
        <dbReference type="ARBA" id="ARBA00023273"/>
    </source>
</evidence>
<keyword evidence="12" id="KW-0853">WD repeat</keyword>
<dbReference type="GO" id="GO:0007018">
    <property type="term" value="P:microtubule-based movement"/>
    <property type="evidence" value="ECO:0007669"/>
    <property type="project" value="InterPro"/>
</dbReference>
<evidence type="ECO:0000256" key="4">
    <source>
        <dbReference type="ARBA" id="ARBA00022741"/>
    </source>
</evidence>
<dbReference type="GO" id="GO:0045505">
    <property type="term" value="F:dynein intermediate chain binding"/>
    <property type="evidence" value="ECO:0007669"/>
    <property type="project" value="InterPro"/>
</dbReference>
<feature type="repeat" description="WD" evidence="12">
    <location>
        <begin position="186"/>
        <end position="218"/>
    </location>
</feature>
<dbReference type="PROSITE" id="PS51257">
    <property type="entry name" value="PROKAR_LIPOPROTEIN"/>
    <property type="match status" value="1"/>
</dbReference>
<dbReference type="Gene3D" id="1.10.287.2620">
    <property type="match status" value="1"/>
</dbReference>
<dbReference type="GO" id="GO:0005930">
    <property type="term" value="C:axoneme"/>
    <property type="evidence" value="ECO:0007669"/>
    <property type="project" value="UniProtKB-SubCell"/>
</dbReference>
<keyword evidence="3" id="KW-0493">Microtubule</keyword>
<evidence type="ECO:0000256" key="13">
    <source>
        <dbReference type="SAM" id="Coils"/>
    </source>
</evidence>
<dbReference type="Gene3D" id="1.20.58.1120">
    <property type="match status" value="1"/>
</dbReference>
<dbReference type="Gene3D" id="1.20.140.100">
    <property type="entry name" value="Dynein heavy chain, N-terminal domain 2"/>
    <property type="match status" value="1"/>
</dbReference>
<proteinExistence type="predicted"/>
<accession>A0A226F225</accession>
<comment type="caution">
    <text evidence="16">The sequence shown here is derived from an EMBL/GenBank/DDBJ whole genome shotgun (WGS) entry which is preliminary data.</text>
</comment>
<evidence type="ECO:0000256" key="12">
    <source>
        <dbReference type="PROSITE-ProRule" id="PRU00221"/>
    </source>
</evidence>
<dbReference type="SUPFAM" id="SSF50978">
    <property type="entry name" value="WD40 repeat-like"/>
    <property type="match status" value="1"/>
</dbReference>
<dbReference type="InterPro" id="IPR015943">
    <property type="entry name" value="WD40/YVTN_repeat-like_dom_sf"/>
</dbReference>
<dbReference type="InterPro" id="IPR042222">
    <property type="entry name" value="Dynein_2_N"/>
</dbReference>
<dbReference type="InterPro" id="IPR026983">
    <property type="entry name" value="DHC"/>
</dbReference>
<dbReference type="GO" id="GO:0005524">
    <property type="term" value="F:ATP binding"/>
    <property type="evidence" value="ECO:0007669"/>
    <property type="project" value="UniProtKB-KW"/>
</dbReference>
<dbReference type="STRING" id="158441.A0A226F225"/>
<keyword evidence="17" id="KW-1185">Reference proteome</keyword>
<dbReference type="InterPro" id="IPR042228">
    <property type="entry name" value="Dynein_linker_3"/>
</dbReference>
<keyword evidence="11" id="KW-0966">Cell projection</keyword>
<dbReference type="SMART" id="SM00320">
    <property type="entry name" value="WD40"/>
    <property type="match status" value="2"/>
</dbReference>
<dbReference type="InterPro" id="IPR036322">
    <property type="entry name" value="WD40_repeat_dom_sf"/>
</dbReference>
<feature type="compositionally biased region" description="Basic and acidic residues" evidence="14">
    <location>
        <begin position="117"/>
        <end position="129"/>
    </location>
</feature>
<evidence type="ECO:0000313" key="17">
    <source>
        <dbReference type="Proteomes" id="UP000198287"/>
    </source>
</evidence>
<dbReference type="Gene3D" id="2.130.10.10">
    <property type="entry name" value="YVTN repeat-like/Quinoprotein amine dehydrogenase"/>
    <property type="match status" value="1"/>
</dbReference>
<evidence type="ECO:0000259" key="15">
    <source>
        <dbReference type="Pfam" id="PF08393"/>
    </source>
</evidence>
<evidence type="ECO:0000256" key="6">
    <source>
        <dbReference type="ARBA" id="ARBA00023017"/>
    </source>
</evidence>
<keyword evidence="10" id="KW-0206">Cytoskeleton</keyword>
<keyword evidence="6" id="KW-0243">Dynein</keyword>
<dbReference type="FunFam" id="1.20.140.100:FF:000004">
    <property type="entry name" value="Dynein axonemal heavy chain 6"/>
    <property type="match status" value="1"/>
</dbReference>
<dbReference type="FunFam" id="3.20.180.20:FF:000003">
    <property type="entry name" value="Dynein heavy chain 12, axonemal"/>
    <property type="match status" value="1"/>
</dbReference>